<name>A0A6M3MEC1_9ZZZZ</name>
<sequence length="84" mass="9809">MEAIKIVNGKDGYYFRVNGTYISYRFDGDNTIKAITPGTGIPYGATQWLSVRDIRNFWNQYRRIIVVSTRYPYKSVWGHLEPVN</sequence>
<accession>A0A6M3MEC1</accession>
<dbReference type="EMBL" id="MT143822">
    <property type="protein sequence ID" value="QJB03062.1"/>
    <property type="molecule type" value="Genomic_DNA"/>
</dbReference>
<organism evidence="1">
    <name type="scientific">viral metagenome</name>
    <dbReference type="NCBI Taxonomy" id="1070528"/>
    <lineage>
        <taxon>unclassified sequences</taxon>
        <taxon>metagenomes</taxon>
        <taxon>organismal metagenomes</taxon>
    </lineage>
</organism>
<dbReference type="AlphaFoldDB" id="A0A6M3MEC1"/>
<gene>
    <name evidence="1" type="ORF">MM171B00931_0026</name>
</gene>
<evidence type="ECO:0000313" key="1">
    <source>
        <dbReference type="EMBL" id="QJB03062.1"/>
    </source>
</evidence>
<proteinExistence type="predicted"/>
<reference evidence="1" key="1">
    <citation type="submission" date="2020-03" db="EMBL/GenBank/DDBJ databases">
        <title>The deep terrestrial virosphere.</title>
        <authorList>
            <person name="Holmfeldt K."/>
            <person name="Nilsson E."/>
            <person name="Simone D."/>
            <person name="Lopez-Fernandez M."/>
            <person name="Wu X."/>
            <person name="de Brujin I."/>
            <person name="Lundin D."/>
            <person name="Andersson A."/>
            <person name="Bertilsson S."/>
            <person name="Dopson M."/>
        </authorList>
    </citation>
    <scope>NUCLEOTIDE SEQUENCE</scope>
    <source>
        <strain evidence="1">MM171B00931</strain>
    </source>
</reference>
<protein>
    <submittedName>
        <fullName evidence="1">Uncharacterized protein</fullName>
    </submittedName>
</protein>